<dbReference type="InterPro" id="IPR048347">
    <property type="entry name" value="Sarcoglycan_C"/>
</dbReference>
<dbReference type="AlphaFoldDB" id="A0A8C4NP67"/>
<evidence type="ECO:0000313" key="4">
    <source>
        <dbReference type="Ensembl" id="ENSEBUP00000007722.1"/>
    </source>
</evidence>
<dbReference type="Pfam" id="PF05510">
    <property type="entry name" value="Sarcoglycan_2"/>
    <property type="match status" value="1"/>
</dbReference>
<evidence type="ECO:0000259" key="2">
    <source>
        <dbReference type="Pfam" id="PF05510"/>
    </source>
</evidence>
<dbReference type="Pfam" id="PF20989">
    <property type="entry name" value="Sarcoglycan_2_C"/>
    <property type="match status" value="1"/>
</dbReference>
<dbReference type="Proteomes" id="UP000694388">
    <property type="component" value="Unplaced"/>
</dbReference>
<feature type="domain" description="Sarcoglycan alpha/epsilon second" evidence="3">
    <location>
        <begin position="110"/>
        <end position="179"/>
    </location>
</feature>
<organism evidence="4 5">
    <name type="scientific">Eptatretus burgeri</name>
    <name type="common">Inshore hagfish</name>
    <dbReference type="NCBI Taxonomy" id="7764"/>
    <lineage>
        <taxon>Eukaryota</taxon>
        <taxon>Metazoa</taxon>
        <taxon>Chordata</taxon>
        <taxon>Craniata</taxon>
        <taxon>Vertebrata</taxon>
        <taxon>Cyclostomata</taxon>
        <taxon>Myxini</taxon>
        <taxon>Myxiniformes</taxon>
        <taxon>Myxinidae</taxon>
        <taxon>Eptatretinae</taxon>
        <taxon>Eptatretus</taxon>
    </lineage>
</organism>
<dbReference type="InterPro" id="IPR008908">
    <property type="entry name" value="Sarcoglycan_alpha/epsilon"/>
</dbReference>
<dbReference type="PANTHER" id="PTHR10132">
    <property type="entry name" value="ALPHA-/EPSILON-SARCOGLYCAN FAMILY MEMBER"/>
    <property type="match status" value="1"/>
</dbReference>
<protein>
    <submittedName>
        <fullName evidence="4">Sarcoglycan, alpha</fullName>
    </submittedName>
</protein>
<name>A0A8C4NP67_EPTBU</name>
<dbReference type="Ensembl" id="ENSEBUT00000008211.1">
    <property type="protein sequence ID" value="ENSEBUP00000007722.1"/>
    <property type="gene ID" value="ENSEBUG00000005031.1"/>
</dbReference>
<keyword evidence="5" id="KW-1185">Reference proteome</keyword>
<dbReference type="GeneTree" id="ENSGT00390000005672"/>
<dbReference type="InterPro" id="IPR048346">
    <property type="entry name" value="Sarcoglycan_N"/>
</dbReference>
<dbReference type="PANTHER" id="PTHR10132:SF14">
    <property type="entry name" value="SARCOGLYCAN ALPHA, ISOFORM C"/>
    <property type="match status" value="1"/>
</dbReference>
<evidence type="ECO:0000313" key="5">
    <source>
        <dbReference type="Proteomes" id="UP000694388"/>
    </source>
</evidence>
<keyword evidence="1" id="KW-1133">Transmembrane helix</keyword>
<dbReference type="GO" id="GO:0016012">
    <property type="term" value="C:sarcoglycan complex"/>
    <property type="evidence" value="ECO:0007669"/>
    <property type="project" value="InterPro"/>
</dbReference>
<feature type="domain" description="Sarcoglycan alpha/epsilon N-terminal" evidence="2">
    <location>
        <begin position="41"/>
        <end position="89"/>
    </location>
</feature>
<evidence type="ECO:0000259" key="3">
    <source>
        <dbReference type="Pfam" id="PF20989"/>
    </source>
</evidence>
<keyword evidence="1" id="KW-0472">Membrane</keyword>
<evidence type="ECO:0000256" key="1">
    <source>
        <dbReference type="SAM" id="Phobius"/>
    </source>
</evidence>
<proteinExistence type="predicted"/>
<keyword evidence="1" id="KW-0812">Transmembrane</keyword>
<reference evidence="4" key="1">
    <citation type="submission" date="2025-08" db="UniProtKB">
        <authorList>
            <consortium name="Ensembl"/>
        </authorList>
    </citation>
    <scope>IDENTIFICATION</scope>
</reference>
<feature type="transmembrane region" description="Helical" evidence="1">
    <location>
        <begin position="240"/>
        <end position="261"/>
    </location>
</feature>
<sequence>MASNPPLSKLTNFLLYCSQHMALNWILSSSLPVKARVPQRSVMDEPVTFIVNQIDHPDLPGWLRFIQMSEFDDGILYGMPNSEHIGKTTIEAGGSHLLPFSSKITPEHPLRHQAELYISNMNMEDFLKPNIQQLFQKSVRKTWRTPDEALLRIANVTSALERGGRIPLPIHLHRKGVCSLLFMISHGECLHGKCCERHVSFSTEWCRLDFHGLIPTYEFEEQMFNPPSATLEPRNFCSDYALTIGLPLALILLLFLILSYIMCCRRKGLLQLVHHDTIEDASRELRDLSKERNIRPLSTLPMFNVRLNRPAGRLSQSDPVPLIPSEQ</sequence>
<accession>A0A8C4NP67</accession>
<reference evidence="4" key="2">
    <citation type="submission" date="2025-09" db="UniProtKB">
        <authorList>
            <consortium name="Ensembl"/>
        </authorList>
    </citation>
    <scope>IDENTIFICATION</scope>
</reference>